<dbReference type="GO" id="GO:0006355">
    <property type="term" value="P:regulation of DNA-templated transcription"/>
    <property type="evidence" value="ECO:0007669"/>
    <property type="project" value="InterPro"/>
</dbReference>
<dbReference type="Gene3D" id="2.40.330.10">
    <property type="entry name" value="DNA-binding pseudobarrel domain"/>
    <property type="match status" value="1"/>
</dbReference>
<organism evidence="13">
    <name type="scientific">Brachypodium distachyon</name>
    <name type="common">Purple false brome</name>
    <name type="synonym">Trachynia distachya</name>
    <dbReference type="NCBI Taxonomy" id="15368"/>
    <lineage>
        <taxon>Eukaryota</taxon>
        <taxon>Viridiplantae</taxon>
        <taxon>Streptophyta</taxon>
        <taxon>Embryophyta</taxon>
        <taxon>Tracheophyta</taxon>
        <taxon>Spermatophyta</taxon>
        <taxon>Magnoliopsida</taxon>
        <taxon>Liliopsida</taxon>
        <taxon>Poales</taxon>
        <taxon>Poaceae</taxon>
        <taxon>BOP clade</taxon>
        <taxon>Pooideae</taxon>
        <taxon>Stipodae</taxon>
        <taxon>Brachypodieae</taxon>
        <taxon>Brachypodium</taxon>
    </lineage>
</organism>
<comment type="subunit">
    <text evidence="9">Homodimers and heterodimers.</text>
</comment>
<dbReference type="Pfam" id="PF02309">
    <property type="entry name" value="AUX_IAA"/>
    <property type="match status" value="1"/>
</dbReference>
<dbReference type="PANTHER" id="PTHR31384">
    <property type="entry name" value="AUXIN RESPONSE FACTOR 4-RELATED"/>
    <property type="match status" value="1"/>
</dbReference>
<dbReference type="EMBL" id="CM000880">
    <property type="protein sequence ID" value="KQK19143.1"/>
    <property type="molecule type" value="Genomic_DNA"/>
</dbReference>
<dbReference type="RefSeq" id="XP_003564148.1">
    <property type="nucleotide sequence ID" value="XM_003564100.4"/>
</dbReference>
<dbReference type="Gramene" id="KQK19143">
    <property type="protein sequence ID" value="KQK19143"/>
    <property type="gene ID" value="BRADI_1g46602v3"/>
</dbReference>
<dbReference type="InterPro" id="IPR003340">
    <property type="entry name" value="B3_DNA-bd"/>
</dbReference>
<dbReference type="FunFam" id="3.10.20.90:FF:000047">
    <property type="entry name" value="Auxin response factor"/>
    <property type="match status" value="1"/>
</dbReference>
<dbReference type="AlphaFoldDB" id="I1H027"/>
<reference evidence="13" key="2">
    <citation type="submission" date="2017-06" db="EMBL/GenBank/DDBJ databases">
        <title>WGS assembly of Brachypodium distachyon.</title>
        <authorList>
            <consortium name="The International Brachypodium Initiative"/>
            <person name="Lucas S."/>
            <person name="Harmon-Smith M."/>
            <person name="Lail K."/>
            <person name="Tice H."/>
            <person name="Grimwood J."/>
            <person name="Bruce D."/>
            <person name="Barry K."/>
            <person name="Shu S."/>
            <person name="Lindquist E."/>
            <person name="Wang M."/>
            <person name="Pitluck S."/>
            <person name="Vogel J.P."/>
            <person name="Garvin D.F."/>
            <person name="Mockler T.C."/>
            <person name="Schmutz J."/>
            <person name="Rokhsar D."/>
            <person name="Bevan M.W."/>
        </authorList>
    </citation>
    <scope>NUCLEOTIDE SEQUENCE</scope>
    <source>
        <strain evidence="13">Bd21</strain>
    </source>
</reference>
<dbReference type="Gramene" id="KQK19142">
    <property type="protein sequence ID" value="KQK19142"/>
    <property type="gene ID" value="BRADI_1g46602v3"/>
</dbReference>
<dbReference type="ExpressionAtlas" id="I1H027">
    <property type="expression patterns" value="baseline"/>
</dbReference>
<dbReference type="PROSITE" id="PS51745">
    <property type="entry name" value="PB1"/>
    <property type="match status" value="1"/>
</dbReference>
<dbReference type="Proteomes" id="UP000008810">
    <property type="component" value="Chromosome 1"/>
</dbReference>
<feature type="domain" description="PB1" evidence="12">
    <location>
        <begin position="947"/>
        <end position="1040"/>
    </location>
</feature>
<comment type="function">
    <text evidence="1 9">Auxin response factors (ARFs) are transcriptional factors that bind specifically to the DNA sequence 5'-TGTCTC-3' found in the auxin-responsive promoter elements (AuxREs).</text>
</comment>
<dbReference type="SMR" id="I1H027"/>
<accession>I1H027</accession>
<gene>
    <name evidence="14" type="primary">LOC100838160</name>
    <name evidence="13" type="ORF">BRADI_1g46602v3</name>
</gene>
<feature type="compositionally biased region" description="Low complexity" evidence="10">
    <location>
        <begin position="532"/>
        <end position="561"/>
    </location>
</feature>
<feature type="compositionally biased region" description="Low complexity" evidence="10">
    <location>
        <begin position="598"/>
        <end position="608"/>
    </location>
</feature>
<dbReference type="OMA" id="TSGQRDH"/>
<sequence length="1063" mass="118261">MKDQGSAGVSPGPPEGEKKAINSELWHACAGPLVAMPPVGSLVVYFPQGHSEQVAASMNKEVDVIPNYPSLPSKLICKLLSLTLHADSETDEVYAQMTLQPVSKYDRDAMLASELGLKQNKQPMEFFCKTLTASDTSTHGGFSVPRRAAEKIFPPLDFAMQPPAQELMAKDLHDISWKFRHIFRGQPKRHLLTTGWSVFVSTKRLLAGDSVLFIRDEKSQLLLGIRRSTRPQPALSSSVLSSDSMHIGILAAAAHAAANSSPFTIFYNPRASPSEFVIPLAKYNKALYTQVSLGMRFRMLFETEDSGVRRYMGTITGIGDLDPVRWKNSHWRNLQVGWDESTASERRTRVSIWEIEPVATPFYICPPPFFRPKLPKQPGMPDDENEVESAFKRAMPWLADDFALKDVQSQLFPGLSLVQWMAMQQNPQMLPTSAPAVQSPYLTSSALALQDGMGTGNEDPTRRLNIQGQNIGLPNFQVGSKIDHSVMAQHQQQPHQLSQQQQVQPSQQSSMALQQQQAQLLQQNAIHLQQQQEHLQRQQSQSQQQQEHLQRQQSQPQQQLRTAEAMEQHKLREQQPQGGQAVSQAQLLSQIFQPSSSQLQQLGLPKSPTQRPGFPGLQTAGALQQPALTQTPQVQQAAEYQQALIQSQQQQLQQLSQPEMQLQLLQKIQQQNMLSQLNPQHQSQLIQQLSQKNQEFLQQQILQHQLGGSDVLGQFKQSQQTPSKHMTGSLTPQQLVRSQSALAESEDPSSSTAPSAGRISPMNSLSKTHHSSRNLTEMTTSPHIDNLLQEIQSKSDNRNKNDRQGSKETIPVPNRYPVSDQLDASSATSFCLDESPREGFSFPPVCLDSNAQVDPRDNFLIAENVDSLMPDALLSRGMASGKGICDLPSGQRDHREVENELSSAAFSSQSFGVADMSFKPGCSGDMAVNDGGMPSQGLWNNQTQRMRTFTKVQKRGSVGRSIDITRYRNYDELRHDLACMFGIQGQLEDPYRMDWKLVYVDHENDILLVGDDPWEEFVSCVKSIKILSSVEVQQMSLDGDLGGIPSQTQACSASDDANAWRGS</sequence>
<evidence type="ECO:0000256" key="9">
    <source>
        <dbReference type="RuleBase" id="RU004561"/>
    </source>
</evidence>
<evidence type="ECO:0000256" key="4">
    <source>
        <dbReference type="ARBA" id="ARBA00023015"/>
    </source>
</evidence>
<keyword evidence="4 9" id="KW-0805">Transcription regulation</keyword>
<keyword evidence="15" id="KW-1185">Reference proteome</keyword>
<feature type="compositionally biased region" description="Polar residues" evidence="10">
    <location>
        <begin position="716"/>
        <end position="754"/>
    </location>
</feature>
<dbReference type="InterPro" id="IPR010525">
    <property type="entry name" value="ARF_dom"/>
</dbReference>
<evidence type="ECO:0000256" key="8">
    <source>
        <dbReference type="ARBA" id="ARBA00023294"/>
    </source>
</evidence>
<reference evidence="14" key="3">
    <citation type="submission" date="2018-08" db="UniProtKB">
        <authorList>
            <consortium name="EnsemblPlants"/>
        </authorList>
    </citation>
    <scope>IDENTIFICATION</scope>
    <source>
        <strain evidence="14">cv. Bd21</strain>
    </source>
</reference>
<dbReference type="EnsemblPlants" id="KQK19142">
    <property type="protein sequence ID" value="KQK19142"/>
    <property type="gene ID" value="BRADI_1g46602v3"/>
</dbReference>
<feature type="compositionally biased region" description="Basic and acidic residues" evidence="10">
    <location>
        <begin position="564"/>
        <end position="573"/>
    </location>
</feature>
<dbReference type="SUPFAM" id="SSF101936">
    <property type="entry name" value="DNA-binding pseudobarrel domain"/>
    <property type="match status" value="1"/>
</dbReference>
<dbReference type="InterPro" id="IPR044835">
    <property type="entry name" value="ARF_plant"/>
</dbReference>
<proteinExistence type="inferred from homology"/>
<dbReference type="PROSITE" id="PS50863">
    <property type="entry name" value="B3"/>
    <property type="match status" value="1"/>
</dbReference>
<evidence type="ECO:0000256" key="1">
    <source>
        <dbReference type="ARBA" id="ARBA00003182"/>
    </source>
</evidence>
<feature type="region of interest" description="Disordered" evidence="10">
    <location>
        <begin position="716"/>
        <end position="781"/>
    </location>
</feature>
<keyword evidence="8 9" id="KW-0927">Auxin signaling pathway</keyword>
<dbReference type="InterPro" id="IPR033389">
    <property type="entry name" value="AUX/IAA_dom"/>
</dbReference>
<dbReference type="PANTHER" id="PTHR31384:SF21">
    <property type="entry name" value="AUXIN RESPONSE FACTOR 19"/>
    <property type="match status" value="1"/>
</dbReference>
<comment type="subcellular location">
    <subcellularLocation>
        <location evidence="2 9">Nucleus</location>
    </subcellularLocation>
</comment>
<dbReference type="GeneID" id="100838160"/>
<dbReference type="FunFam" id="2.40.330.10:FF:000001">
    <property type="entry name" value="Auxin response factor"/>
    <property type="match status" value="1"/>
</dbReference>
<evidence type="ECO:0000256" key="5">
    <source>
        <dbReference type="ARBA" id="ARBA00023125"/>
    </source>
</evidence>
<dbReference type="InterPro" id="IPR015300">
    <property type="entry name" value="DNA-bd_pseudobarrel_sf"/>
</dbReference>
<dbReference type="Pfam" id="PF06507">
    <property type="entry name" value="ARF_AD"/>
    <property type="match status" value="1"/>
</dbReference>
<comment type="similarity">
    <text evidence="3 9">Belongs to the ARF family.</text>
</comment>
<evidence type="ECO:0000256" key="10">
    <source>
        <dbReference type="SAM" id="MobiDB-lite"/>
    </source>
</evidence>
<keyword evidence="6 9" id="KW-0804">Transcription</keyword>
<evidence type="ECO:0000259" key="11">
    <source>
        <dbReference type="PROSITE" id="PS50863"/>
    </source>
</evidence>
<evidence type="ECO:0000313" key="15">
    <source>
        <dbReference type="Proteomes" id="UP000008810"/>
    </source>
</evidence>
<dbReference type="eggNOG" id="ENOG502QSK9">
    <property type="taxonomic scope" value="Eukaryota"/>
</dbReference>
<feature type="region of interest" description="Disordered" evidence="10">
    <location>
        <begin position="532"/>
        <end position="584"/>
    </location>
</feature>
<keyword evidence="7 9" id="KW-0539">Nucleus</keyword>
<evidence type="ECO:0000256" key="7">
    <source>
        <dbReference type="ARBA" id="ARBA00023242"/>
    </source>
</evidence>
<dbReference type="KEGG" id="bdi:100838160"/>
<evidence type="ECO:0000259" key="12">
    <source>
        <dbReference type="PROSITE" id="PS51745"/>
    </source>
</evidence>
<keyword evidence="5 9" id="KW-0238">DNA-binding</keyword>
<dbReference type="GO" id="GO:0009734">
    <property type="term" value="P:auxin-activated signaling pathway"/>
    <property type="evidence" value="ECO:0007669"/>
    <property type="project" value="UniProtKB-KW"/>
</dbReference>
<name>I1H027_BRADI</name>
<evidence type="ECO:0000256" key="3">
    <source>
        <dbReference type="ARBA" id="ARBA00007853"/>
    </source>
</evidence>
<evidence type="ECO:0000256" key="6">
    <source>
        <dbReference type="ARBA" id="ARBA00023163"/>
    </source>
</evidence>
<dbReference type="CDD" id="cd10017">
    <property type="entry name" value="B3_DNA"/>
    <property type="match status" value="1"/>
</dbReference>
<dbReference type="GO" id="GO:0005634">
    <property type="term" value="C:nucleus"/>
    <property type="evidence" value="ECO:0007669"/>
    <property type="project" value="UniProtKB-SubCell"/>
</dbReference>
<feature type="region of interest" description="Disordered" evidence="10">
    <location>
        <begin position="486"/>
        <end position="511"/>
    </location>
</feature>
<dbReference type="EnsemblPlants" id="KQK19143">
    <property type="protein sequence ID" value="KQK19143"/>
    <property type="gene ID" value="BRADI_1g46602v3"/>
</dbReference>
<feature type="domain" description="TF-B3" evidence="11">
    <location>
        <begin position="127"/>
        <end position="229"/>
    </location>
</feature>
<dbReference type="Gene3D" id="3.10.20.90">
    <property type="entry name" value="Phosphatidylinositol 3-kinase Catalytic Subunit, Chain A, domain 1"/>
    <property type="match status" value="1"/>
</dbReference>
<dbReference type="InterPro" id="IPR053793">
    <property type="entry name" value="PB1-like"/>
</dbReference>
<evidence type="ECO:0000313" key="13">
    <source>
        <dbReference type="EMBL" id="KQK19142.1"/>
    </source>
</evidence>
<feature type="region of interest" description="Disordered" evidence="10">
    <location>
        <begin position="793"/>
        <end position="820"/>
    </location>
</feature>
<dbReference type="GO" id="GO:0003677">
    <property type="term" value="F:DNA binding"/>
    <property type="evidence" value="ECO:0007669"/>
    <property type="project" value="UniProtKB-KW"/>
</dbReference>
<dbReference type="Gene3D" id="2.30.30.1040">
    <property type="match status" value="1"/>
</dbReference>
<feature type="region of interest" description="Disordered" evidence="10">
    <location>
        <begin position="598"/>
        <end position="619"/>
    </location>
</feature>
<dbReference type="SUPFAM" id="SSF54277">
    <property type="entry name" value="CAD &amp; PB1 domains"/>
    <property type="match status" value="1"/>
</dbReference>
<feature type="compositionally biased region" description="Polar residues" evidence="10">
    <location>
        <begin position="574"/>
        <end position="584"/>
    </location>
</feature>
<evidence type="ECO:0000313" key="14">
    <source>
        <dbReference type="EnsemblPlants" id="KQK19142"/>
    </source>
</evidence>
<dbReference type="FunFam" id="2.30.30.1040:FF:000001">
    <property type="entry name" value="Auxin response factor"/>
    <property type="match status" value="1"/>
</dbReference>
<feature type="compositionally biased region" description="Basic and acidic residues" evidence="10">
    <location>
        <begin position="793"/>
        <end position="806"/>
    </location>
</feature>
<dbReference type="HOGENOM" id="CLU_002626_1_0_1"/>
<evidence type="ECO:0000256" key="2">
    <source>
        <dbReference type="ARBA" id="ARBA00004123"/>
    </source>
</evidence>
<dbReference type="EMBL" id="CM000880">
    <property type="protein sequence ID" value="KQK19142.1"/>
    <property type="molecule type" value="Genomic_DNA"/>
</dbReference>
<dbReference type="SMART" id="SM01019">
    <property type="entry name" value="B3"/>
    <property type="match status" value="1"/>
</dbReference>
<protein>
    <recommendedName>
        <fullName evidence="9">Auxin response factor</fullName>
    </recommendedName>
</protein>
<dbReference type="Pfam" id="PF02362">
    <property type="entry name" value="B3"/>
    <property type="match status" value="1"/>
</dbReference>
<reference evidence="13 14" key="1">
    <citation type="journal article" date="2010" name="Nature">
        <title>Genome sequencing and analysis of the model grass Brachypodium distachyon.</title>
        <authorList>
            <consortium name="International Brachypodium Initiative"/>
        </authorList>
    </citation>
    <scope>NUCLEOTIDE SEQUENCE [LARGE SCALE GENOMIC DNA]</scope>
    <source>
        <strain evidence="13">Bd21</strain>
        <strain evidence="14">cv. Bd21</strain>
    </source>
</reference>
<dbReference type="OrthoDB" id="1101089at2759"/>
<dbReference type="RefSeq" id="XP_014753144.1">
    <property type="nucleotide sequence ID" value="XM_014897658.2"/>
</dbReference>